<dbReference type="AlphaFoldDB" id="A0A151JG05"/>
<evidence type="ECO:0000313" key="1">
    <source>
        <dbReference type="EMBL" id="KYN24662.1"/>
    </source>
</evidence>
<proteinExistence type="predicted"/>
<gene>
    <name evidence="1" type="ORF">AUQ44_01865</name>
</gene>
<comment type="caution">
    <text evidence="1">The sequence shown here is derived from an EMBL/GenBank/DDBJ whole genome shotgun (WGS) entry which is preliminary data.</text>
</comment>
<sequence>MFGLFKKKESRPETEPEYIVVTINARIQPMHRAEIYEDPLDEVLSQNSIGEVSGGGTLQSQSGEIEHCDVEIQVNNSNEETVEVIRSLLENLGVPKGSKLKVEATNSEIEFGTLEGLAIYLNGTDLDTEVYENSDSNYVYSELERLTQGIGKVYSYWQGPKETAFYLYGNSFALMKSQISGLVNSYPLCQKCRIEQIA</sequence>
<organism evidence="1 2">
    <name type="scientific">Vibrio cidicii</name>
    <dbReference type="NCBI Taxonomy" id="1763883"/>
    <lineage>
        <taxon>Bacteria</taxon>
        <taxon>Pseudomonadati</taxon>
        <taxon>Pseudomonadota</taxon>
        <taxon>Gammaproteobacteria</taxon>
        <taxon>Vibrionales</taxon>
        <taxon>Vibrionaceae</taxon>
        <taxon>Vibrio</taxon>
    </lineage>
</organism>
<evidence type="ECO:0000313" key="2">
    <source>
        <dbReference type="Proteomes" id="UP000075349"/>
    </source>
</evidence>
<reference evidence="2" key="1">
    <citation type="submission" date="2015-12" db="EMBL/GenBank/DDBJ databases">
        <authorList>
            <person name="Tarr C.L."/>
            <person name="Gladney L.M."/>
        </authorList>
    </citation>
    <scope>NUCLEOTIDE SEQUENCE [LARGE SCALE GENOMIC DNA]</scope>
    <source>
        <strain evidence="2">2756-81</strain>
    </source>
</reference>
<dbReference type="Proteomes" id="UP000075349">
    <property type="component" value="Unassembled WGS sequence"/>
</dbReference>
<protein>
    <submittedName>
        <fullName evidence="1">Uncharacterized protein</fullName>
    </submittedName>
</protein>
<dbReference type="EMBL" id="LOMK01000001">
    <property type="protein sequence ID" value="KYN24662.1"/>
    <property type="molecule type" value="Genomic_DNA"/>
</dbReference>
<accession>A0A151JG05</accession>
<name>A0A151JG05_9VIBR</name>